<dbReference type="PANTHER" id="PTHR24256">
    <property type="entry name" value="TRYPTASE-RELATED"/>
    <property type="match status" value="1"/>
</dbReference>
<dbReference type="InterPro" id="IPR001254">
    <property type="entry name" value="Trypsin_dom"/>
</dbReference>
<keyword evidence="2 13" id="KW-0964">Secreted</keyword>
<dbReference type="GO" id="GO:0005576">
    <property type="term" value="C:extracellular region"/>
    <property type="evidence" value="ECO:0007669"/>
    <property type="project" value="UniProtKB-SubCell"/>
</dbReference>
<evidence type="ECO:0000256" key="4">
    <source>
        <dbReference type="ARBA" id="ARBA00022670"/>
    </source>
</evidence>
<dbReference type="SMART" id="SM00020">
    <property type="entry name" value="Tryp_SPc"/>
    <property type="match status" value="1"/>
</dbReference>
<dbReference type="SMART" id="SM00680">
    <property type="entry name" value="CLIP"/>
    <property type="match status" value="1"/>
</dbReference>
<accession>A0A2M4BNY7</accession>
<protein>
    <recommendedName>
        <fullName evidence="13">CLIP domain-containing serine protease</fullName>
        <ecNumber evidence="12">3.4.21.-</ecNumber>
    </recommendedName>
</protein>
<dbReference type="Gene3D" id="3.30.1640.30">
    <property type="match status" value="1"/>
</dbReference>
<dbReference type="Gene3D" id="2.40.10.10">
    <property type="entry name" value="Trypsin-like serine proteases"/>
    <property type="match status" value="2"/>
</dbReference>
<reference evidence="16" key="1">
    <citation type="submission" date="2018-01" db="EMBL/GenBank/DDBJ databases">
        <title>An insight into the sialome of Amazonian anophelines.</title>
        <authorList>
            <person name="Ribeiro J.M."/>
            <person name="Scarpassa V."/>
            <person name="Calvo E."/>
        </authorList>
    </citation>
    <scope>NUCLEOTIDE SEQUENCE</scope>
    <source>
        <tissue evidence="16">Salivary glands</tissue>
    </source>
</reference>
<evidence type="ECO:0000313" key="16">
    <source>
        <dbReference type="EMBL" id="MBW54789.1"/>
    </source>
</evidence>
<dbReference type="InterPro" id="IPR022700">
    <property type="entry name" value="CLIP"/>
</dbReference>
<organism evidence="16">
    <name type="scientific">Anopheles marajoara</name>
    <dbReference type="NCBI Taxonomy" id="58244"/>
    <lineage>
        <taxon>Eukaryota</taxon>
        <taxon>Metazoa</taxon>
        <taxon>Ecdysozoa</taxon>
        <taxon>Arthropoda</taxon>
        <taxon>Hexapoda</taxon>
        <taxon>Insecta</taxon>
        <taxon>Pterygota</taxon>
        <taxon>Neoptera</taxon>
        <taxon>Endopterygota</taxon>
        <taxon>Diptera</taxon>
        <taxon>Nematocera</taxon>
        <taxon>Culicoidea</taxon>
        <taxon>Culicidae</taxon>
        <taxon>Anophelinae</taxon>
        <taxon>Anopheles</taxon>
    </lineage>
</organism>
<dbReference type="InterPro" id="IPR033116">
    <property type="entry name" value="TRYPSIN_SER"/>
</dbReference>
<keyword evidence="7 12" id="KW-0720">Serine protease</keyword>
<evidence type="ECO:0000256" key="7">
    <source>
        <dbReference type="ARBA" id="ARBA00022825"/>
    </source>
</evidence>
<dbReference type="InterPro" id="IPR001314">
    <property type="entry name" value="Peptidase_S1A"/>
</dbReference>
<evidence type="ECO:0000256" key="12">
    <source>
        <dbReference type="RuleBase" id="RU363034"/>
    </source>
</evidence>
<keyword evidence="5 14" id="KW-0732">Signal</keyword>
<dbReference type="InterPro" id="IPR043504">
    <property type="entry name" value="Peptidase_S1_PA_chymotrypsin"/>
</dbReference>
<dbReference type="PRINTS" id="PR00722">
    <property type="entry name" value="CHYMOTRYPSIN"/>
</dbReference>
<evidence type="ECO:0000256" key="6">
    <source>
        <dbReference type="ARBA" id="ARBA00022801"/>
    </source>
</evidence>
<dbReference type="PROSITE" id="PS00134">
    <property type="entry name" value="TRYPSIN_HIS"/>
    <property type="match status" value="1"/>
</dbReference>
<evidence type="ECO:0000256" key="2">
    <source>
        <dbReference type="ARBA" id="ARBA00022525"/>
    </source>
</evidence>
<dbReference type="InterPro" id="IPR051487">
    <property type="entry name" value="Ser/Thr_Proteases_Immune/Dev"/>
</dbReference>
<evidence type="ECO:0000256" key="10">
    <source>
        <dbReference type="ARBA" id="ARBA00023180"/>
    </source>
</evidence>
<feature type="chain" id="PRO_5014915085" description="CLIP domain-containing serine protease" evidence="14">
    <location>
        <begin position="42"/>
        <end position="424"/>
    </location>
</feature>
<evidence type="ECO:0000256" key="1">
    <source>
        <dbReference type="ARBA" id="ARBA00004613"/>
    </source>
</evidence>
<dbReference type="CDD" id="cd00190">
    <property type="entry name" value="Tryp_SPc"/>
    <property type="match status" value="1"/>
</dbReference>
<dbReference type="AlphaFoldDB" id="A0A2M4BNY7"/>
<keyword evidence="6 12" id="KW-0378">Hydrolase</keyword>
<dbReference type="EC" id="3.4.21.-" evidence="12"/>
<evidence type="ECO:0000256" key="8">
    <source>
        <dbReference type="ARBA" id="ARBA00022859"/>
    </source>
</evidence>
<comment type="domain">
    <text evidence="13">The clip domain consists of 35-55 residues which are 'knitted' together usually by 3 conserved disulfide bonds forming a clip-like compact structure.</text>
</comment>
<dbReference type="PROSITE" id="PS50240">
    <property type="entry name" value="TRYPSIN_DOM"/>
    <property type="match status" value="1"/>
</dbReference>
<keyword evidence="9" id="KW-1015">Disulfide bond</keyword>
<sequence>MASSAAVRTCLRGTLLFGCWCALVPLLLLLLLSCLVPCGIAGASAAEASAEERPVWEAIQVCPIPNEDSPGECRPSVSCAAYTKINDVSSAASVERISFIKQIQCNGTDNVPYVCCPRGSSSYVQPFMNETVSHKNRIASRLAFDPDTCGLQSYMAKIRGGTLAEIDEFPWMAMLLYERENQPLTQACGGSLISRTYVLTAAHCVTGRNLDNSNGKLKYVRLREYNVHTDPDCVVENDVKDCSEDKLDLPPLEIITHPDYNPSTQRNDIALIRIEQTPAYSDFLRAICLPTRNVDSFVVPGQKLSVSGWGRTDMFQEKLGPNALSPIKLKLSLPYMERDRCTKTFRPWNYMLTEGQLCAGGEKAKDTCAGDSGSPLMNFDMKRGQWFISGIVSIGVRNCGVEGLPGVYTNVYHYLPWIRKYVQV</sequence>
<comment type="subcellular location">
    <subcellularLocation>
        <location evidence="1 13">Secreted</location>
    </subcellularLocation>
</comment>
<dbReference type="SUPFAM" id="SSF50494">
    <property type="entry name" value="Trypsin-like serine proteases"/>
    <property type="match status" value="1"/>
</dbReference>
<dbReference type="InterPro" id="IPR009003">
    <property type="entry name" value="Peptidase_S1_PA"/>
</dbReference>
<comment type="similarity">
    <text evidence="11 13">Belongs to the peptidase S1 family. CLIP subfamily.</text>
</comment>
<dbReference type="EMBL" id="GGFJ01005648">
    <property type="protein sequence ID" value="MBW54789.1"/>
    <property type="molecule type" value="Transcribed_RNA"/>
</dbReference>
<dbReference type="InterPro" id="IPR038565">
    <property type="entry name" value="CLIP_sf"/>
</dbReference>
<evidence type="ECO:0000256" key="13">
    <source>
        <dbReference type="RuleBase" id="RU366078"/>
    </source>
</evidence>
<dbReference type="PROSITE" id="PS00135">
    <property type="entry name" value="TRYPSIN_SER"/>
    <property type="match status" value="1"/>
</dbReference>
<dbReference type="Pfam" id="PF12032">
    <property type="entry name" value="CLIP"/>
    <property type="match status" value="1"/>
</dbReference>
<evidence type="ECO:0000256" key="9">
    <source>
        <dbReference type="ARBA" id="ARBA00023157"/>
    </source>
</evidence>
<feature type="domain" description="Peptidase S1" evidence="15">
    <location>
        <begin position="158"/>
        <end position="423"/>
    </location>
</feature>
<dbReference type="GO" id="GO:0045087">
    <property type="term" value="P:innate immune response"/>
    <property type="evidence" value="ECO:0007669"/>
    <property type="project" value="UniProtKB-KW"/>
</dbReference>
<evidence type="ECO:0000256" key="14">
    <source>
        <dbReference type="SAM" id="SignalP"/>
    </source>
</evidence>
<evidence type="ECO:0000256" key="5">
    <source>
        <dbReference type="ARBA" id="ARBA00022729"/>
    </source>
</evidence>
<name>A0A2M4BNY7_9DIPT</name>
<evidence type="ECO:0000256" key="11">
    <source>
        <dbReference type="ARBA" id="ARBA00024195"/>
    </source>
</evidence>
<dbReference type="Pfam" id="PF00089">
    <property type="entry name" value="Trypsin"/>
    <property type="match status" value="1"/>
</dbReference>
<keyword evidence="8" id="KW-0391">Immunity</keyword>
<feature type="signal peptide" evidence="14">
    <location>
        <begin position="1"/>
        <end position="41"/>
    </location>
</feature>
<dbReference type="FunFam" id="2.40.10.10:FF:000028">
    <property type="entry name" value="Serine protease easter"/>
    <property type="match status" value="1"/>
</dbReference>
<keyword evidence="3" id="KW-0399">Innate immunity</keyword>
<dbReference type="FunFam" id="2.40.10.10:FF:000084">
    <property type="entry name" value="Serine protease easter"/>
    <property type="match status" value="1"/>
</dbReference>
<dbReference type="InterPro" id="IPR018114">
    <property type="entry name" value="TRYPSIN_HIS"/>
</dbReference>
<keyword evidence="4 12" id="KW-0645">Protease</keyword>
<dbReference type="GO" id="GO:0004252">
    <property type="term" value="F:serine-type endopeptidase activity"/>
    <property type="evidence" value="ECO:0007669"/>
    <property type="project" value="UniProtKB-UniRule"/>
</dbReference>
<keyword evidence="10" id="KW-0325">Glycoprotein</keyword>
<evidence type="ECO:0000256" key="3">
    <source>
        <dbReference type="ARBA" id="ARBA00022588"/>
    </source>
</evidence>
<evidence type="ECO:0000259" key="15">
    <source>
        <dbReference type="PROSITE" id="PS50240"/>
    </source>
</evidence>
<proteinExistence type="inferred from homology"/>
<dbReference type="GO" id="GO:0006508">
    <property type="term" value="P:proteolysis"/>
    <property type="evidence" value="ECO:0007669"/>
    <property type="project" value="UniProtKB-KW"/>
</dbReference>